<dbReference type="SUPFAM" id="SSF54695">
    <property type="entry name" value="POZ domain"/>
    <property type="match status" value="1"/>
</dbReference>
<dbReference type="CDD" id="cd18186">
    <property type="entry name" value="BTB_POZ_ZBTB_KLHL-like"/>
    <property type="match status" value="1"/>
</dbReference>
<dbReference type="Pfam" id="PF07707">
    <property type="entry name" value="BACK"/>
    <property type="match status" value="1"/>
</dbReference>
<protein>
    <submittedName>
        <fullName evidence="4">Kelch-like protein 21</fullName>
    </submittedName>
</protein>
<evidence type="ECO:0000313" key="4">
    <source>
        <dbReference type="EMBL" id="GFN94011.1"/>
    </source>
</evidence>
<dbReference type="PROSITE" id="PS50097">
    <property type="entry name" value="BTB"/>
    <property type="match status" value="1"/>
</dbReference>
<dbReference type="EMBL" id="BLXT01002394">
    <property type="protein sequence ID" value="GFN94011.1"/>
    <property type="molecule type" value="Genomic_DNA"/>
</dbReference>
<sequence>MDKPLSDADTRVRKGIFEGLNNQKDNEEFHDIVVVAGSSEFKCHRLILASVSGFFRGLLRSETLSVENCIDYCLRLRLLNEDSKRDALTLLAKNFERFRYSERLFKLNFEEIKYLVLSEKLAACCEDDVIETILRWAESTPTLGIFSDSMRLKRVPFVAIEDEVASLKSQSVEYEKAEGETVTQDSEEILVSRSERLAELLECSRYLLTSYSFLVQTLSCHPLVKSNARCLALVVKISCYLSNTGLHQEWCPPQAIHRNSEEVKNVFLMYDRNGRANVISLSDGPCYGIKGAYMNLNKNYLMTPIFYQGGSLITFDSDNSVLLHIPVTNGWNIKRFATSWEHKKTISIGQSLYSFEKNTHAKATIMHKLRLPDTINLHTHLCQWQLVCQLSVKGLSLKATTSIGTKVIVFWAGESSEGFTVECFDLFQRKSTIMRDRMGSTADLVTFRRDNEVFALQTNGVLWRISVYSSSDQLEFTKEHQLWEGNVPLHGAFLYGTRLFILGDSVIDMPYLSEVFIRGVFGTIVFFNFKFCKYFLAALSKNLLELTNNEISS</sequence>
<dbReference type="InterPro" id="IPR011705">
    <property type="entry name" value="BACK"/>
</dbReference>
<dbReference type="PANTHER" id="PTHR45632">
    <property type="entry name" value="LD33804P"/>
    <property type="match status" value="1"/>
</dbReference>
<proteinExistence type="predicted"/>
<dbReference type="InterPro" id="IPR011333">
    <property type="entry name" value="SKP1/BTB/POZ_sf"/>
</dbReference>
<keyword evidence="2" id="KW-0677">Repeat</keyword>
<dbReference type="Pfam" id="PF00651">
    <property type="entry name" value="BTB"/>
    <property type="match status" value="1"/>
</dbReference>
<evidence type="ECO:0000256" key="1">
    <source>
        <dbReference type="ARBA" id="ARBA00022441"/>
    </source>
</evidence>
<keyword evidence="1" id="KW-0880">Kelch repeat</keyword>
<reference evidence="4 5" key="1">
    <citation type="journal article" date="2021" name="Elife">
        <title>Chloroplast acquisition without the gene transfer in kleptoplastic sea slugs, Plakobranchus ocellatus.</title>
        <authorList>
            <person name="Maeda T."/>
            <person name="Takahashi S."/>
            <person name="Yoshida T."/>
            <person name="Shimamura S."/>
            <person name="Takaki Y."/>
            <person name="Nagai Y."/>
            <person name="Toyoda A."/>
            <person name="Suzuki Y."/>
            <person name="Arimoto A."/>
            <person name="Ishii H."/>
            <person name="Satoh N."/>
            <person name="Nishiyama T."/>
            <person name="Hasebe M."/>
            <person name="Maruyama T."/>
            <person name="Minagawa J."/>
            <person name="Obokata J."/>
            <person name="Shigenobu S."/>
        </authorList>
    </citation>
    <scope>NUCLEOTIDE SEQUENCE [LARGE SCALE GENOMIC DNA]</scope>
</reference>
<organism evidence="4 5">
    <name type="scientific">Plakobranchus ocellatus</name>
    <dbReference type="NCBI Taxonomy" id="259542"/>
    <lineage>
        <taxon>Eukaryota</taxon>
        <taxon>Metazoa</taxon>
        <taxon>Spiralia</taxon>
        <taxon>Lophotrochozoa</taxon>
        <taxon>Mollusca</taxon>
        <taxon>Gastropoda</taxon>
        <taxon>Heterobranchia</taxon>
        <taxon>Euthyneura</taxon>
        <taxon>Panpulmonata</taxon>
        <taxon>Sacoglossa</taxon>
        <taxon>Placobranchoidea</taxon>
        <taxon>Plakobranchidae</taxon>
        <taxon>Plakobranchus</taxon>
    </lineage>
</organism>
<dbReference type="Gene3D" id="1.25.40.420">
    <property type="match status" value="1"/>
</dbReference>
<dbReference type="InterPro" id="IPR000210">
    <property type="entry name" value="BTB/POZ_dom"/>
</dbReference>
<evidence type="ECO:0000259" key="3">
    <source>
        <dbReference type="PROSITE" id="PS50097"/>
    </source>
</evidence>
<accession>A0AAV3ZHJ2</accession>
<name>A0AAV3ZHJ2_9GAST</name>
<dbReference type="AlphaFoldDB" id="A0AAV3ZHJ2"/>
<feature type="domain" description="BTB" evidence="3">
    <location>
        <begin position="30"/>
        <end position="91"/>
    </location>
</feature>
<evidence type="ECO:0000313" key="5">
    <source>
        <dbReference type="Proteomes" id="UP000735302"/>
    </source>
</evidence>
<comment type="caution">
    <text evidence="4">The sequence shown here is derived from an EMBL/GenBank/DDBJ whole genome shotgun (WGS) entry which is preliminary data.</text>
</comment>
<dbReference type="PANTHER" id="PTHR45632:SF3">
    <property type="entry name" value="KELCH-LIKE PROTEIN 32"/>
    <property type="match status" value="1"/>
</dbReference>
<dbReference type="Proteomes" id="UP000735302">
    <property type="component" value="Unassembled WGS sequence"/>
</dbReference>
<evidence type="ECO:0000256" key="2">
    <source>
        <dbReference type="ARBA" id="ARBA00022737"/>
    </source>
</evidence>
<keyword evidence="5" id="KW-1185">Reference proteome</keyword>
<gene>
    <name evidence="4" type="ORF">PoB_002051700</name>
</gene>